<dbReference type="RefSeq" id="WP_052705640.1">
    <property type="nucleotide sequence ID" value="NZ_CAWMED010000001.1"/>
</dbReference>
<dbReference type="Proteomes" id="UP000324170">
    <property type="component" value="Unassembled WGS sequence"/>
</dbReference>
<evidence type="ECO:0000313" key="5">
    <source>
        <dbReference type="Proteomes" id="UP000324170"/>
    </source>
</evidence>
<dbReference type="STRING" id="351671.XDD1_0985"/>
<protein>
    <submittedName>
        <fullName evidence="2">HvnC halovibrin</fullName>
    </submittedName>
</protein>
<dbReference type="Proteomes" id="UP000032721">
    <property type="component" value="Chromosome"/>
</dbReference>
<proteinExistence type="predicted"/>
<dbReference type="AlphaFoldDB" id="A0A068QP02"/>
<reference evidence="2 4" key="1">
    <citation type="submission" date="2013-07" db="EMBL/GenBank/DDBJ databases">
        <authorList>
            <person name="Genoscope - CEA"/>
        </authorList>
    </citation>
    <scope>NUCLEOTIDE SEQUENCE [LARGE SCALE GENOMIC DNA]</scope>
    <source>
        <strain evidence="2">FRM16</strain>
        <strain evidence="4">FRM16 / DSM 17909</strain>
    </source>
</reference>
<evidence type="ECO:0000313" key="4">
    <source>
        <dbReference type="Proteomes" id="UP000032721"/>
    </source>
</evidence>
<evidence type="ECO:0000313" key="2">
    <source>
        <dbReference type="EMBL" id="CDG16688.1"/>
    </source>
</evidence>
<name>A0A068QP02_9GAMM</name>
<sequence length="284" mass="31436">MKRIIIFISLYLLGLQIAFADVNSINTQSGYDLATELTQRYNDTRNDCGDENRPAFLCSGIMLRGTVPSDNYYSWNPSPHSQRSGGVSFSYLRTDSKLITLDAGYTNGFIFSPYLSTSANNKEHPEALCYFPINAVSADRNDKGCGAIPGIPGSAPCQQQGITTAQQWINNGSDEENQCGFDVSIKPGANHADAFIQGIKARLQLPLTVNNELILATWPQNIPHELPIEAFFYLQEGLAGAQHDQRDFLNSTGKIIPIVRIELPSDYSQDATFTYNPEDQIIRD</sequence>
<evidence type="ECO:0000313" key="3">
    <source>
        <dbReference type="EMBL" id="TYP00387.1"/>
    </source>
</evidence>
<dbReference type="OrthoDB" id="6766953at2"/>
<accession>A0A068QP02</accession>
<gene>
    <name evidence="3" type="ORF">LY16_03040</name>
    <name evidence="2" type="ORF">XDD1_0985</name>
</gene>
<feature type="chain" id="PRO_5001652043" evidence="1">
    <location>
        <begin position="21"/>
        <end position="284"/>
    </location>
</feature>
<dbReference type="EMBL" id="FO704550">
    <property type="protein sequence ID" value="CDG16688.1"/>
    <property type="molecule type" value="Genomic_DNA"/>
</dbReference>
<keyword evidence="1" id="KW-0732">Signal</keyword>
<dbReference type="EMBL" id="VNHN01000065">
    <property type="protein sequence ID" value="TYP00387.1"/>
    <property type="molecule type" value="Genomic_DNA"/>
</dbReference>
<organism evidence="2 4">
    <name type="scientific">Xenorhabdus doucetiae</name>
    <dbReference type="NCBI Taxonomy" id="351671"/>
    <lineage>
        <taxon>Bacteria</taxon>
        <taxon>Pseudomonadati</taxon>
        <taxon>Pseudomonadota</taxon>
        <taxon>Gammaproteobacteria</taxon>
        <taxon>Enterobacterales</taxon>
        <taxon>Morganellaceae</taxon>
        <taxon>Xenorhabdus</taxon>
    </lineage>
</organism>
<evidence type="ECO:0000256" key="1">
    <source>
        <dbReference type="SAM" id="SignalP"/>
    </source>
</evidence>
<dbReference type="HOGENOM" id="CLU_041659_1_0_6"/>
<reference evidence="3 5" key="2">
    <citation type="submission" date="2019-07" db="EMBL/GenBank/DDBJ databases">
        <title>Genomic Encyclopedia of Type Strains, Phase I: the one thousand microbial genomes (KMG-I) project.</title>
        <authorList>
            <person name="Kyrpides N."/>
        </authorList>
    </citation>
    <scope>NUCLEOTIDE SEQUENCE [LARGE SCALE GENOMIC DNA]</scope>
    <source>
        <strain evidence="3 5">DSM 17909</strain>
    </source>
</reference>
<dbReference type="KEGG" id="xdo:XDD1_0985"/>
<keyword evidence="5" id="KW-1185">Reference proteome</keyword>
<feature type="signal peptide" evidence="1">
    <location>
        <begin position="1"/>
        <end position="20"/>
    </location>
</feature>